<evidence type="ECO:0000259" key="2">
    <source>
        <dbReference type="Pfam" id="PF13472"/>
    </source>
</evidence>
<evidence type="ECO:0000256" key="1">
    <source>
        <dbReference type="SAM" id="SignalP"/>
    </source>
</evidence>
<keyword evidence="1" id="KW-0732">Signal</keyword>
<proteinExistence type="predicted"/>
<feature type="domain" description="SGNH hydrolase-type esterase" evidence="2">
    <location>
        <begin position="64"/>
        <end position="237"/>
    </location>
</feature>
<dbReference type="SUPFAM" id="SSF52266">
    <property type="entry name" value="SGNH hydrolase"/>
    <property type="match status" value="1"/>
</dbReference>
<dbReference type="InterPro" id="IPR036514">
    <property type="entry name" value="SGNH_hydro_sf"/>
</dbReference>
<dbReference type="InterPro" id="IPR051532">
    <property type="entry name" value="Ester_Hydrolysis_Enzymes"/>
</dbReference>
<sequence length="318" mass="35319">MRPSISVDSVACLFCVGLLASFASALTVPADLVSNAPSTINNNDISSLQPRSVEEEYTLRIMPLGASITNGYRSTQHNGYRDWIRQQLRYKGWDVEMVGSLRNGTMIDNYNEGHFGYRVDQLPQKAELTIPKQPNLILINAGTNDALQKYKIRSVGSQMSSLIDLLFDQIPGTTVILSTLLPNKDQPTLVENINGQYRRLAAKRRADGDRLVLAEMSTFIKASELVDATHPDDAGYKKMASVWWAAIEVAFQENKIQNFNYTMTSVLEKSLDNSTSNPNLPSYTAPAQPTETSAASSQFSCPIMLALVMQLFVVFYFL</sequence>
<dbReference type="GO" id="GO:0004622">
    <property type="term" value="F:phosphatidylcholine lysophospholipase activity"/>
    <property type="evidence" value="ECO:0007669"/>
    <property type="project" value="TreeGrafter"/>
</dbReference>
<dbReference type="Pfam" id="PF13472">
    <property type="entry name" value="Lipase_GDSL_2"/>
    <property type="match status" value="1"/>
</dbReference>
<dbReference type="CDD" id="cd01833">
    <property type="entry name" value="XynB_like"/>
    <property type="match status" value="1"/>
</dbReference>
<name>A0A9W9F658_9EURO</name>
<dbReference type="OrthoDB" id="6123at2759"/>
<protein>
    <recommendedName>
        <fullName evidence="2">SGNH hydrolase-type esterase domain-containing protein</fullName>
    </recommendedName>
</protein>
<dbReference type="AlphaFoldDB" id="A0A9W9F658"/>
<keyword evidence="4" id="KW-1185">Reference proteome</keyword>
<reference evidence="3" key="2">
    <citation type="journal article" date="2023" name="IMA Fungus">
        <title>Comparative genomic study of the Penicillium genus elucidates a diverse pangenome and 15 lateral gene transfer events.</title>
        <authorList>
            <person name="Petersen C."/>
            <person name="Sorensen T."/>
            <person name="Nielsen M.R."/>
            <person name="Sondergaard T.E."/>
            <person name="Sorensen J.L."/>
            <person name="Fitzpatrick D.A."/>
            <person name="Frisvad J.C."/>
            <person name="Nielsen K.L."/>
        </authorList>
    </citation>
    <scope>NUCLEOTIDE SEQUENCE</scope>
    <source>
        <strain evidence="3">IBT 30069</strain>
    </source>
</reference>
<evidence type="ECO:0000313" key="3">
    <source>
        <dbReference type="EMBL" id="KAJ5094338.1"/>
    </source>
</evidence>
<gene>
    <name evidence="3" type="ORF">N7456_010199</name>
</gene>
<dbReference type="PANTHER" id="PTHR30383">
    <property type="entry name" value="THIOESTERASE 1/PROTEASE 1/LYSOPHOSPHOLIPASE L1"/>
    <property type="match status" value="1"/>
</dbReference>
<feature type="signal peptide" evidence="1">
    <location>
        <begin position="1"/>
        <end position="25"/>
    </location>
</feature>
<reference evidence="3" key="1">
    <citation type="submission" date="2022-11" db="EMBL/GenBank/DDBJ databases">
        <authorList>
            <person name="Petersen C."/>
        </authorList>
    </citation>
    <scope>NUCLEOTIDE SEQUENCE</scope>
    <source>
        <strain evidence="3">IBT 30069</strain>
    </source>
</reference>
<dbReference type="InterPro" id="IPR013830">
    <property type="entry name" value="SGNH_hydro"/>
</dbReference>
<evidence type="ECO:0000313" key="4">
    <source>
        <dbReference type="Proteomes" id="UP001149165"/>
    </source>
</evidence>
<dbReference type="Gene3D" id="3.40.50.1110">
    <property type="entry name" value="SGNH hydrolase"/>
    <property type="match status" value="1"/>
</dbReference>
<dbReference type="Proteomes" id="UP001149165">
    <property type="component" value="Unassembled WGS sequence"/>
</dbReference>
<organism evidence="3 4">
    <name type="scientific">Penicillium angulare</name>
    <dbReference type="NCBI Taxonomy" id="116970"/>
    <lineage>
        <taxon>Eukaryota</taxon>
        <taxon>Fungi</taxon>
        <taxon>Dikarya</taxon>
        <taxon>Ascomycota</taxon>
        <taxon>Pezizomycotina</taxon>
        <taxon>Eurotiomycetes</taxon>
        <taxon>Eurotiomycetidae</taxon>
        <taxon>Eurotiales</taxon>
        <taxon>Aspergillaceae</taxon>
        <taxon>Penicillium</taxon>
    </lineage>
</organism>
<comment type="caution">
    <text evidence="3">The sequence shown here is derived from an EMBL/GenBank/DDBJ whole genome shotgun (WGS) entry which is preliminary data.</text>
</comment>
<accession>A0A9W9F658</accession>
<dbReference type="EMBL" id="JAPQKH010000006">
    <property type="protein sequence ID" value="KAJ5094338.1"/>
    <property type="molecule type" value="Genomic_DNA"/>
</dbReference>
<dbReference type="PANTHER" id="PTHR30383:SF31">
    <property type="entry name" value="SGNH HYDROLASE-TYPE ESTERASE DOMAIN-CONTAINING PROTEIN-RELATED"/>
    <property type="match status" value="1"/>
</dbReference>
<feature type="chain" id="PRO_5040904747" description="SGNH hydrolase-type esterase domain-containing protein" evidence="1">
    <location>
        <begin position="26"/>
        <end position="318"/>
    </location>
</feature>